<accession>A0AAU1U8W8</accession>
<gene>
    <name evidence="1" type="ORF">OHU69_27165</name>
</gene>
<dbReference type="EMBL" id="CP108195">
    <property type="protein sequence ID" value="WTS14400.1"/>
    <property type="molecule type" value="Genomic_DNA"/>
</dbReference>
<dbReference type="AlphaFoldDB" id="A0AAU1U8W8"/>
<organism evidence="1">
    <name type="scientific">Streptomyces sp. NBC_00119</name>
    <dbReference type="NCBI Taxonomy" id="2975659"/>
    <lineage>
        <taxon>Bacteria</taxon>
        <taxon>Bacillati</taxon>
        <taxon>Actinomycetota</taxon>
        <taxon>Actinomycetes</taxon>
        <taxon>Kitasatosporales</taxon>
        <taxon>Streptomycetaceae</taxon>
        <taxon>Streptomyces</taxon>
    </lineage>
</organism>
<evidence type="ECO:0000313" key="1">
    <source>
        <dbReference type="EMBL" id="WTS14400.1"/>
    </source>
</evidence>
<sequence length="234" mass="25747">MPAVPERPRRRGRTTLLIACAALLGAVAGVCTGYAVQADREPTALPPLSLAVVGQAKGEGPKATPRAQDGDLRKLLAPRPAGTQKSDARQGWLNQYDFANGFKDPRWMFGQLAEGGFRRATIEAWRRGQSTTEVQLIQFRDDTDSGSRKFLDGQQSYMGDRDWAGNEGVPLTGSGNGRVYVYDKPHTEAGYLPVYQARALAARGDIVMDIRLYDTRPIPEKTVMSLAKRQLERL</sequence>
<protein>
    <recommendedName>
        <fullName evidence="2">Lipoprotein</fullName>
    </recommendedName>
</protein>
<proteinExistence type="predicted"/>
<evidence type="ECO:0008006" key="2">
    <source>
        <dbReference type="Google" id="ProtNLM"/>
    </source>
</evidence>
<reference evidence="1" key="1">
    <citation type="submission" date="2022-10" db="EMBL/GenBank/DDBJ databases">
        <title>The complete genomes of actinobacterial strains from the NBC collection.</title>
        <authorList>
            <person name="Joergensen T.S."/>
            <person name="Alvarez Arevalo M."/>
            <person name="Sterndorff E.B."/>
            <person name="Faurdal D."/>
            <person name="Vuksanovic O."/>
            <person name="Mourched A.-S."/>
            <person name="Charusanti P."/>
            <person name="Shaw S."/>
            <person name="Blin K."/>
            <person name="Weber T."/>
        </authorList>
    </citation>
    <scope>NUCLEOTIDE SEQUENCE</scope>
    <source>
        <strain evidence="1">NBC_00119</strain>
    </source>
</reference>
<name>A0AAU1U8W8_9ACTN</name>